<feature type="domain" description="Reverse transcriptase" evidence="1">
    <location>
        <begin position="117"/>
        <end position="216"/>
    </location>
</feature>
<dbReference type="PANTHER" id="PTHR46890:SF48">
    <property type="entry name" value="RNA-DIRECTED DNA POLYMERASE"/>
    <property type="match status" value="1"/>
</dbReference>
<proteinExistence type="predicted"/>
<dbReference type="PANTHER" id="PTHR46890">
    <property type="entry name" value="NON-LTR RETROLELEMENT REVERSE TRANSCRIPTASE-LIKE PROTEIN-RELATED"/>
    <property type="match status" value="1"/>
</dbReference>
<dbReference type="Pfam" id="PF00078">
    <property type="entry name" value="RVT_1"/>
    <property type="match status" value="1"/>
</dbReference>
<dbReference type="Proteomes" id="UP001280121">
    <property type="component" value="Unassembled WGS sequence"/>
</dbReference>
<comment type="caution">
    <text evidence="2">The sequence shown here is derived from an EMBL/GenBank/DDBJ whole genome shotgun (WGS) entry which is preliminary data.</text>
</comment>
<dbReference type="EMBL" id="JANJYI010000002">
    <property type="protein sequence ID" value="KAK2660472.1"/>
    <property type="molecule type" value="Genomic_DNA"/>
</dbReference>
<evidence type="ECO:0000313" key="2">
    <source>
        <dbReference type="EMBL" id="KAK2660472.1"/>
    </source>
</evidence>
<protein>
    <recommendedName>
        <fullName evidence="1">Reverse transcriptase domain-containing protein</fullName>
    </recommendedName>
</protein>
<gene>
    <name evidence="2" type="ORF">Ddye_007005</name>
</gene>
<dbReference type="AlphaFoldDB" id="A0AAD9XJG4"/>
<name>A0AAD9XJG4_9ROSI</name>
<keyword evidence="3" id="KW-1185">Reference proteome</keyword>
<evidence type="ECO:0000313" key="3">
    <source>
        <dbReference type="Proteomes" id="UP001280121"/>
    </source>
</evidence>
<accession>A0AAD9XJG4</accession>
<dbReference type="InterPro" id="IPR052343">
    <property type="entry name" value="Retrotransposon-Effector_Assoc"/>
</dbReference>
<evidence type="ECO:0000259" key="1">
    <source>
        <dbReference type="Pfam" id="PF00078"/>
    </source>
</evidence>
<reference evidence="2" key="1">
    <citation type="journal article" date="2023" name="Plant J.">
        <title>Genome sequences and population genomics provide insights into the demographic history, inbreeding, and mutation load of two 'living fossil' tree species of Dipteronia.</title>
        <authorList>
            <person name="Feng Y."/>
            <person name="Comes H.P."/>
            <person name="Chen J."/>
            <person name="Zhu S."/>
            <person name="Lu R."/>
            <person name="Zhang X."/>
            <person name="Li P."/>
            <person name="Qiu J."/>
            <person name="Olsen K.M."/>
            <person name="Qiu Y."/>
        </authorList>
    </citation>
    <scope>NUCLEOTIDE SEQUENCE</scope>
    <source>
        <strain evidence="2">KIB01</strain>
    </source>
</reference>
<dbReference type="InterPro" id="IPR000477">
    <property type="entry name" value="RT_dom"/>
</dbReference>
<organism evidence="2 3">
    <name type="scientific">Dipteronia dyeriana</name>
    <dbReference type="NCBI Taxonomy" id="168575"/>
    <lineage>
        <taxon>Eukaryota</taxon>
        <taxon>Viridiplantae</taxon>
        <taxon>Streptophyta</taxon>
        <taxon>Embryophyta</taxon>
        <taxon>Tracheophyta</taxon>
        <taxon>Spermatophyta</taxon>
        <taxon>Magnoliopsida</taxon>
        <taxon>eudicotyledons</taxon>
        <taxon>Gunneridae</taxon>
        <taxon>Pentapetalae</taxon>
        <taxon>rosids</taxon>
        <taxon>malvids</taxon>
        <taxon>Sapindales</taxon>
        <taxon>Sapindaceae</taxon>
        <taxon>Hippocastanoideae</taxon>
        <taxon>Acereae</taxon>
        <taxon>Dipteronia</taxon>
    </lineage>
</organism>
<sequence>MCFFCNVYAVNREYGRKALWEFILCAQASLKGHWCLGSDYNTILGSCERLGGVCNMGSLRNFRRFVDLAKDLEESFSNDEVWKALCDCDSNKALGPDVVKDMNHTFVALISKVIKPESLRDYRQISLVGSMYKILMKVLANRLKKIMNLVMDPTQMVFVKDRQIIDNFVIAEWVIHSWKKDKEGGLLLKLDFEKAYNSVDHAFLDSMMSKMGFGSRWRNFD</sequence>